<evidence type="ECO:0000313" key="2">
    <source>
        <dbReference type="Proteomes" id="UP000315226"/>
    </source>
</evidence>
<sequence length="130" mass="14273">MRGAALRRWGDRVLCQRRLSIVTEGCFMLEAQPNEKEAAMIARVAVWEPMPTDDRDWVLDAAAAVPGVHGAYHLVDPATGNGLSIAFFEDEAAAHAAHKAIEKRAEEIGWNDAPHPAPASQTIYHVVRHV</sequence>
<evidence type="ECO:0000313" key="1">
    <source>
        <dbReference type="EMBL" id="GEB62106.1"/>
    </source>
</evidence>
<dbReference type="Proteomes" id="UP000315226">
    <property type="component" value="Unassembled WGS sequence"/>
</dbReference>
<dbReference type="EMBL" id="BJMN01000078">
    <property type="protein sequence ID" value="GEB62106.1"/>
    <property type="molecule type" value="Genomic_DNA"/>
</dbReference>
<dbReference type="AlphaFoldDB" id="A0A4Y3RWN6"/>
<organism evidence="1 2">
    <name type="scientific">Streptomyces gardneri</name>
    <dbReference type="NCBI Taxonomy" id="66892"/>
    <lineage>
        <taxon>Bacteria</taxon>
        <taxon>Bacillati</taxon>
        <taxon>Actinomycetota</taxon>
        <taxon>Actinomycetes</taxon>
        <taxon>Kitasatosporales</taxon>
        <taxon>Streptomycetaceae</taxon>
        <taxon>Streptomyces</taxon>
    </lineage>
</organism>
<proteinExistence type="predicted"/>
<gene>
    <name evidence="1" type="ORF">SGA01_77110</name>
</gene>
<protein>
    <recommendedName>
        <fullName evidence="3">ABM domain-containing protein</fullName>
    </recommendedName>
</protein>
<evidence type="ECO:0008006" key="3">
    <source>
        <dbReference type="Google" id="ProtNLM"/>
    </source>
</evidence>
<keyword evidence="2" id="KW-1185">Reference proteome</keyword>
<reference evidence="1 2" key="1">
    <citation type="submission" date="2019-06" db="EMBL/GenBank/DDBJ databases">
        <title>Whole genome shotgun sequence of Streptomyces gardneri NBRC 12865.</title>
        <authorList>
            <person name="Hosoyama A."/>
            <person name="Uohara A."/>
            <person name="Ohji S."/>
            <person name="Ichikawa N."/>
        </authorList>
    </citation>
    <scope>NUCLEOTIDE SEQUENCE [LARGE SCALE GENOMIC DNA]</scope>
    <source>
        <strain evidence="1 2">NBRC 12865</strain>
    </source>
</reference>
<name>A0A4Y3RWN6_9ACTN</name>
<accession>A0A4Y3RWN6</accession>
<comment type="caution">
    <text evidence="1">The sequence shown here is derived from an EMBL/GenBank/DDBJ whole genome shotgun (WGS) entry which is preliminary data.</text>
</comment>